<evidence type="ECO:0000313" key="2">
    <source>
        <dbReference type="Proteomes" id="UP000799118"/>
    </source>
</evidence>
<gene>
    <name evidence="1" type="ORF">BT96DRAFT_916367</name>
</gene>
<accession>A0A6A4I371</accession>
<proteinExistence type="predicted"/>
<organism evidence="1 2">
    <name type="scientific">Gymnopus androsaceus JB14</name>
    <dbReference type="NCBI Taxonomy" id="1447944"/>
    <lineage>
        <taxon>Eukaryota</taxon>
        <taxon>Fungi</taxon>
        <taxon>Dikarya</taxon>
        <taxon>Basidiomycota</taxon>
        <taxon>Agaricomycotina</taxon>
        <taxon>Agaricomycetes</taxon>
        <taxon>Agaricomycetidae</taxon>
        <taxon>Agaricales</taxon>
        <taxon>Marasmiineae</taxon>
        <taxon>Omphalotaceae</taxon>
        <taxon>Gymnopus</taxon>
    </lineage>
</organism>
<dbReference type="EMBL" id="ML769411">
    <property type="protein sequence ID" value="KAE9405189.1"/>
    <property type="molecule type" value="Genomic_DNA"/>
</dbReference>
<dbReference type="Proteomes" id="UP000799118">
    <property type="component" value="Unassembled WGS sequence"/>
</dbReference>
<dbReference type="AlphaFoldDB" id="A0A6A4I371"/>
<keyword evidence="2" id="KW-1185">Reference proteome</keyword>
<sequence>MRDVAEKDLLAKFYHTLPPLTTYVPSTPPAGADIPKQPSTFQAVVKKTHQLATPGWNESVFRSRTLTSSLSAWSILLIKVKIPPEPTLIFQRGMGPEY</sequence>
<protein>
    <submittedName>
        <fullName evidence="1">Uncharacterized protein</fullName>
    </submittedName>
</protein>
<reference evidence="1" key="1">
    <citation type="journal article" date="2019" name="Environ. Microbiol.">
        <title>Fungal ecological strategies reflected in gene transcription - a case study of two litter decomposers.</title>
        <authorList>
            <person name="Barbi F."/>
            <person name="Kohler A."/>
            <person name="Barry K."/>
            <person name="Baskaran P."/>
            <person name="Daum C."/>
            <person name="Fauchery L."/>
            <person name="Ihrmark K."/>
            <person name="Kuo A."/>
            <person name="LaButti K."/>
            <person name="Lipzen A."/>
            <person name="Morin E."/>
            <person name="Grigoriev I.V."/>
            <person name="Henrissat B."/>
            <person name="Lindahl B."/>
            <person name="Martin F."/>
        </authorList>
    </citation>
    <scope>NUCLEOTIDE SEQUENCE</scope>
    <source>
        <strain evidence="1">JB14</strain>
    </source>
</reference>
<name>A0A6A4I371_9AGAR</name>
<evidence type="ECO:0000313" key="1">
    <source>
        <dbReference type="EMBL" id="KAE9405189.1"/>
    </source>
</evidence>